<gene>
    <name evidence="1" type="ORF">AVDCRST_MAG93-3462</name>
</gene>
<evidence type="ECO:0000313" key="1">
    <source>
        <dbReference type="EMBL" id="CAA9284989.1"/>
    </source>
</evidence>
<reference evidence="1" key="1">
    <citation type="submission" date="2020-02" db="EMBL/GenBank/DDBJ databases">
        <authorList>
            <person name="Meier V. D."/>
        </authorList>
    </citation>
    <scope>NUCLEOTIDE SEQUENCE</scope>
    <source>
        <strain evidence="1">AVDCRST_MAG93</strain>
    </source>
</reference>
<dbReference type="AlphaFoldDB" id="A0A6J4JR32"/>
<sequence>MSAINLSHGTRGRGEHIGFTAAFLQPGGRRGLARAAKILRNVPEEQLP</sequence>
<dbReference type="EMBL" id="CADCTR010001182">
    <property type="protein sequence ID" value="CAA9284989.1"/>
    <property type="molecule type" value="Genomic_DNA"/>
</dbReference>
<protein>
    <submittedName>
        <fullName evidence="1">Uncharacterized protein</fullName>
    </submittedName>
</protein>
<name>A0A6J4JR32_9CHLR</name>
<accession>A0A6J4JR32</accession>
<organism evidence="1">
    <name type="scientific">uncultured Chloroflexia bacterium</name>
    <dbReference type="NCBI Taxonomy" id="1672391"/>
    <lineage>
        <taxon>Bacteria</taxon>
        <taxon>Bacillati</taxon>
        <taxon>Chloroflexota</taxon>
        <taxon>Chloroflexia</taxon>
        <taxon>environmental samples</taxon>
    </lineage>
</organism>
<proteinExistence type="predicted"/>